<dbReference type="PANTHER" id="PTHR12677">
    <property type="entry name" value="GOLGI APPARATUS MEMBRANE PROTEIN TVP38-RELATED"/>
    <property type="match status" value="1"/>
</dbReference>
<dbReference type="EMBL" id="CAJZAI010000026">
    <property type="protein sequence ID" value="CAG9184748.1"/>
    <property type="molecule type" value="Genomic_DNA"/>
</dbReference>
<feature type="transmembrane region" description="Helical" evidence="6">
    <location>
        <begin position="143"/>
        <end position="162"/>
    </location>
</feature>
<feature type="transmembrane region" description="Helical" evidence="6">
    <location>
        <begin position="174"/>
        <end position="197"/>
    </location>
</feature>
<keyword evidence="5 6" id="KW-0472">Membrane</keyword>
<feature type="transmembrane region" description="Helical" evidence="6">
    <location>
        <begin position="52"/>
        <end position="77"/>
    </location>
</feature>
<feature type="transmembrane region" description="Helical" evidence="6">
    <location>
        <begin position="12"/>
        <end position="32"/>
    </location>
</feature>
<protein>
    <recommendedName>
        <fullName evidence="6">TVP38/TMEM64 family membrane protein</fullName>
    </recommendedName>
</protein>
<keyword evidence="3 6" id="KW-0812">Transmembrane</keyword>
<dbReference type="PANTHER" id="PTHR12677:SF59">
    <property type="entry name" value="GOLGI APPARATUS MEMBRANE PROTEIN TVP38-RELATED"/>
    <property type="match status" value="1"/>
</dbReference>
<evidence type="ECO:0000259" key="7">
    <source>
        <dbReference type="Pfam" id="PF09335"/>
    </source>
</evidence>
<evidence type="ECO:0000256" key="4">
    <source>
        <dbReference type="ARBA" id="ARBA00022989"/>
    </source>
</evidence>
<evidence type="ECO:0000313" key="9">
    <source>
        <dbReference type="Proteomes" id="UP000727654"/>
    </source>
</evidence>
<evidence type="ECO:0000256" key="5">
    <source>
        <dbReference type="ARBA" id="ARBA00023136"/>
    </source>
</evidence>
<comment type="similarity">
    <text evidence="6">Belongs to the TVP38/TMEM64 family.</text>
</comment>
<keyword evidence="2 6" id="KW-1003">Cell membrane</keyword>
<accession>A0ABM8XWV4</accession>
<evidence type="ECO:0000256" key="1">
    <source>
        <dbReference type="ARBA" id="ARBA00004651"/>
    </source>
</evidence>
<dbReference type="Pfam" id="PF09335">
    <property type="entry name" value="VTT_dom"/>
    <property type="match status" value="1"/>
</dbReference>
<feature type="transmembrane region" description="Helical" evidence="6">
    <location>
        <begin position="89"/>
        <end position="113"/>
    </location>
</feature>
<reference evidence="8 9" key="1">
    <citation type="submission" date="2021-08" db="EMBL/GenBank/DDBJ databases">
        <authorList>
            <person name="Peeters C."/>
        </authorList>
    </citation>
    <scope>NUCLEOTIDE SEQUENCE [LARGE SCALE GENOMIC DNA]</scope>
    <source>
        <strain evidence="8 9">LMG 23992</strain>
    </source>
</reference>
<dbReference type="InterPro" id="IPR032816">
    <property type="entry name" value="VTT_dom"/>
</dbReference>
<organism evidence="8 9">
    <name type="scientific">Cupriavidus laharis</name>
    <dbReference type="NCBI Taxonomy" id="151654"/>
    <lineage>
        <taxon>Bacteria</taxon>
        <taxon>Pseudomonadati</taxon>
        <taxon>Pseudomonadota</taxon>
        <taxon>Betaproteobacteria</taxon>
        <taxon>Burkholderiales</taxon>
        <taxon>Burkholderiaceae</taxon>
        <taxon>Cupriavidus</taxon>
    </lineage>
</organism>
<evidence type="ECO:0000256" key="6">
    <source>
        <dbReference type="RuleBase" id="RU366058"/>
    </source>
</evidence>
<feature type="domain" description="VTT" evidence="7">
    <location>
        <begin position="80"/>
        <end position="194"/>
    </location>
</feature>
<evidence type="ECO:0000313" key="8">
    <source>
        <dbReference type="EMBL" id="CAG9184748.1"/>
    </source>
</evidence>
<name>A0ABM8XWV4_9BURK</name>
<dbReference type="Proteomes" id="UP000727654">
    <property type="component" value="Unassembled WGS sequence"/>
</dbReference>
<comment type="subcellular location">
    <subcellularLocation>
        <location evidence="1 6">Cell membrane</location>
        <topology evidence="1 6">Multi-pass membrane protein</topology>
    </subcellularLocation>
</comment>
<keyword evidence="9" id="KW-1185">Reference proteome</keyword>
<evidence type="ECO:0000256" key="3">
    <source>
        <dbReference type="ARBA" id="ARBA00022692"/>
    </source>
</evidence>
<dbReference type="InterPro" id="IPR015414">
    <property type="entry name" value="TMEM64"/>
</dbReference>
<feature type="transmembrane region" description="Helical" evidence="6">
    <location>
        <begin position="209"/>
        <end position="228"/>
    </location>
</feature>
<evidence type="ECO:0000256" key="2">
    <source>
        <dbReference type="ARBA" id="ARBA00022475"/>
    </source>
</evidence>
<proteinExistence type="inferred from homology"/>
<keyword evidence="4 6" id="KW-1133">Transmembrane helix</keyword>
<gene>
    <name evidence="8" type="ORF">LMG23992_05325</name>
</gene>
<sequence>MRPLGAALLKVNRTRVLIVVAIIALFAAYWGLDLGRYLNLANLKAGQAAWQAYYAAHPAVAIAGYFLLYVAVTALSVPGATIMTLAGGAIFGLWAGTLLVSFASTFGATLAFLTSRYLFGEAVQRRFGDRLVAIHAGLAKDGAFYLFALRLVPLVPFFTINLAMGLTPIKTSTFYWVSQVGMLAGTVVYVNAGAQLAHVSSVADVLSPALLGSFALIGVLPLAARTAVRRMQASGRFRGKR</sequence>
<comment type="caution">
    <text evidence="8">The sequence shown here is derived from an EMBL/GenBank/DDBJ whole genome shotgun (WGS) entry which is preliminary data.</text>
</comment>